<evidence type="ECO:0000313" key="2">
    <source>
        <dbReference type="Proteomes" id="UP001169574"/>
    </source>
</evidence>
<name>A0AAN4JEG0_CITFR</name>
<accession>A0AAN4JEG0</accession>
<dbReference type="AlphaFoldDB" id="A0AAN4JEG0"/>
<sequence>MKSGTNRGNFEAEIGEITVEAGKKLKSDEALSIIEITASPKVVGLSTTSDGAIHETFNLQFGLRLVFTYPDSIDLTPELLDENRWFFEYNVKIFFKTQCEQILKPTTIKNIELPFG</sequence>
<comment type="caution">
    <text evidence="1">The sequence shown here is derived from an EMBL/GenBank/DDBJ whole genome shotgun (WGS) entry which is preliminary data.</text>
</comment>
<organism evidence="1 2">
    <name type="scientific">Citrobacter freundii</name>
    <dbReference type="NCBI Taxonomy" id="546"/>
    <lineage>
        <taxon>Bacteria</taxon>
        <taxon>Pseudomonadati</taxon>
        <taxon>Pseudomonadota</taxon>
        <taxon>Gammaproteobacteria</taxon>
        <taxon>Enterobacterales</taxon>
        <taxon>Enterobacteriaceae</taxon>
        <taxon>Citrobacter</taxon>
        <taxon>Citrobacter freundii complex</taxon>
    </lineage>
</organism>
<dbReference type="RefSeq" id="WP_129694981.1">
    <property type="nucleotide sequence ID" value="NZ_CBCYDN010000003.1"/>
</dbReference>
<dbReference type="Proteomes" id="UP001169574">
    <property type="component" value="Unassembled WGS sequence"/>
</dbReference>
<evidence type="ECO:0000313" key="1">
    <source>
        <dbReference type="EMBL" id="EMM7458544.1"/>
    </source>
</evidence>
<proteinExistence type="predicted"/>
<dbReference type="EMBL" id="ABLGCN030000007">
    <property type="protein sequence ID" value="EMM7458544.1"/>
    <property type="molecule type" value="Genomic_DNA"/>
</dbReference>
<reference evidence="1" key="1">
    <citation type="submission" date="2024-02" db="EMBL/GenBank/DDBJ databases">
        <authorList>
            <consortium name="Clinical and Environmental Microbiology Branch: Whole genome sequencing antimicrobial resistance pathogens in the healthcare setting"/>
        </authorList>
    </citation>
    <scope>NUCLEOTIDE SEQUENCE</scope>
    <source>
        <strain evidence="1">Whole organism</strain>
    </source>
</reference>
<gene>
    <name evidence="1" type="ORF">P7U51_003072</name>
</gene>
<protein>
    <submittedName>
        <fullName evidence="1">Uncharacterized protein</fullName>
    </submittedName>
</protein>